<dbReference type="EMBL" id="CH690701">
    <property type="protein sequence ID" value="EDW30242.1"/>
    <property type="molecule type" value="Genomic_DNA"/>
</dbReference>
<dbReference type="OMA" id="TGPEYAN"/>
<sequence>MVLLVLPGVIDELVLGWDFLRAVGAVVTCAGHRVVIPAQDRERGGQEERLSVAKAEAGETGPEYANKTDTTLRTAAREVAESTNGNEGAREEPVEDFLARELEAFAKIEGVSNVAVHTITMSDPQPIKQRYYPKGPKSRFVTTGAQRGASDDPRTVLAFFILQSHNSRL</sequence>
<name>B4IR46_DROPE</name>
<proteinExistence type="predicted"/>
<keyword evidence="3" id="KW-1185">Reference proteome</keyword>
<protein>
    <submittedName>
        <fullName evidence="2">GL22651</fullName>
    </submittedName>
</protein>
<reference evidence="2 3" key="1">
    <citation type="journal article" date="2007" name="Nature">
        <title>Evolution of genes and genomes on the Drosophila phylogeny.</title>
        <authorList>
            <consortium name="Drosophila 12 Genomes Consortium"/>
            <person name="Clark A.G."/>
            <person name="Eisen M.B."/>
            <person name="Smith D.R."/>
            <person name="Bergman C.M."/>
            <person name="Oliver B."/>
            <person name="Markow T.A."/>
            <person name="Kaufman T.C."/>
            <person name="Kellis M."/>
            <person name="Gelbart W."/>
            <person name="Iyer V.N."/>
            <person name="Pollard D.A."/>
            <person name="Sackton T.B."/>
            <person name="Larracuente A.M."/>
            <person name="Singh N.D."/>
            <person name="Abad J.P."/>
            <person name="Abt D.N."/>
            <person name="Adryan B."/>
            <person name="Aguade M."/>
            <person name="Akashi H."/>
            <person name="Anderson W.W."/>
            <person name="Aquadro C.F."/>
            <person name="Ardell D.H."/>
            <person name="Arguello R."/>
            <person name="Artieri C.G."/>
            <person name="Barbash D.A."/>
            <person name="Barker D."/>
            <person name="Barsanti P."/>
            <person name="Batterham P."/>
            <person name="Batzoglou S."/>
            <person name="Begun D."/>
            <person name="Bhutkar A."/>
            <person name="Blanco E."/>
            <person name="Bosak S.A."/>
            <person name="Bradley R.K."/>
            <person name="Brand A.D."/>
            <person name="Brent M.R."/>
            <person name="Brooks A.N."/>
            <person name="Brown R.H."/>
            <person name="Butlin R.K."/>
            <person name="Caggese C."/>
            <person name="Calvi B.R."/>
            <person name="Bernardo de Carvalho A."/>
            <person name="Caspi A."/>
            <person name="Castrezana S."/>
            <person name="Celniker S.E."/>
            <person name="Chang J.L."/>
            <person name="Chapple C."/>
            <person name="Chatterji S."/>
            <person name="Chinwalla A."/>
            <person name="Civetta A."/>
            <person name="Clifton S.W."/>
            <person name="Comeron J.M."/>
            <person name="Costello J.C."/>
            <person name="Coyne J.A."/>
            <person name="Daub J."/>
            <person name="David R.G."/>
            <person name="Delcher A.L."/>
            <person name="Delehaunty K."/>
            <person name="Do C.B."/>
            <person name="Ebling H."/>
            <person name="Edwards K."/>
            <person name="Eickbush T."/>
            <person name="Evans J.D."/>
            <person name="Filipski A."/>
            <person name="Findeiss S."/>
            <person name="Freyhult E."/>
            <person name="Fulton L."/>
            <person name="Fulton R."/>
            <person name="Garcia A.C."/>
            <person name="Gardiner A."/>
            <person name="Garfield D.A."/>
            <person name="Garvin B.E."/>
            <person name="Gibson G."/>
            <person name="Gilbert D."/>
            <person name="Gnerre S."/>
            <person name="Godfrey J."/>
            <person name="Good R."/>
            <person name="Gotea V."/>
            <person name="Gravely B."/>
            <person name="Greenberg A.J."/>
            <person name="Griffiths-Jones S."/>
            <person name="Gross S."/>
            <person name="Guigo R."/>
            <person name="Gustafson E.A."/>
            <person name="Haerty W."/>
            <person name="Hahn M.W."/>
            <person name="Halligan D.L."/>
            <person name="Halpern A.L."/>
            <person name="Halter G.M."/>
            <person name="Han M.V."/>
            <person name="Heger A."/>
            <person name="Hillier L."/>
            <person name="Hinrichs A.S."/>
            <person name="Holmes I."/>
            <person name="Hoskins R.A."/>
            <person name="Hubisz M.J."/>
            <person name="Hultmark D."/>
            <person name="Huntley M.A."/>
            <person name="Jaffe D.B."/>
            <person name="Jagadeeshan S."/>
            <person name="Jeck W.R."/>
            <person name="Johnson J."/>
            <person name="Jones C.D."/>
            <person name="Jordan W.C."/>
            <person name="Karpen G.H."/>
            <person name="Kataoka E."/>
            <person name="Keightley P.D."/>
            <person name="Kheradpour P."/>
            <person name="Kirkness E.F."/>
            <person name="Koerich L.B."/>
            <person name="Kristiansen K."/>
            <person name="Kudrna D."/>
            <person name="Kulathinal R.J."/>
            <person name="Kumar S."/>
            <person name="Kwok R."/>
            <person name="Lander E."/>
            <person name="Langley C.H."/>
            <person name="Lapoint R."/>
            <person name="Lazzaro B.P."/>
            <person name="Lee S.J."/>
            <person name="Levesque L."/>
            <person name="Li R."/>
            <person name="Lin C.F."/>
            <person name="Lin M.F."/>
            <person name="Lindblad-Toh K."/>
            <person name="Llopart A."/>
            <person name="Long M."/>
            <person name="Low L."/>
            <person name="Lozovsky E."/>
            <person name="Lu J."/>
            <person name="Luo M."/>
            <person name="Machado C.A."/>
            <person name="Makalowski W."/>
            <person name="Marzo M."/>
            <person name="Matsuda M."/>
            <person name="Matzkin L."/>
            <person name="McAllister B."/>
            <person name="McBride C.S."/>
            <person name="McKernan B."/>
            <person name="McKernan K."/>
            <person name="Mendez-Lago M."/>
            <person name="Minx P."/>
            <person name="Mollenhauer M.U."/>
            <person name="Montooth K."/>
            <person name="Mount S.M."/>
            <person name="Mu X."/>
            <person name="Myers E."/>
            <person name="Negre B."/>
            <person name="Newfeld S."/>
            <person name="Nielsen R."/>
            <person name="Noor M.A."/>
            <person name="O'Grady P."/>
            <person name="Pachter L."/>
            <person name="Papaceit M."/>
            <person name="Parisi M.J."/>
            <person name="Parisi M."/>
            <person name="Parts L."/>
            <person name="Pedersen J.S."/>
            <person name="Pesole G."/>
            <person name="Phillippy A.M."/>
            <person name="Ponting C.P."/>
            <person name="Pop M."/>
            <person name="Porcelli D."/>
            <person name="Powell J.R."/>
            <person name="Prohaska S."/>
            <person name="Pruitt K."/>
            <person name="Puig M."/>
            <person name="Quesneville H."/>
            <person name="Ram K.R."/>
            <person name="Rand D."/>
            <person name="Rasmussen M.D."/>
            <person name="Reed L.K."/>
            <person name="Reenan R."/>
            <person name="Reily A."/>
            <person name="Remington K.A."/>
            <person name="Rieger T.T."/>
            <person name="Ritchie M.G."/>
            <person name="Robin C."/>
            <person name="Rogers Y.H."/>
            <person name="Rohde C."/>
            <person name="Rozas J."/>
            <person name="Rubenfield M.J."/>
            <person name="Ruiz A."/>
            <person name="Russo S."/>
            <person name="Salzberg S.L."/>
            <person name="Sanchez-Gracia A."/>
            <person name="Saranga D.J."/>
            <person name="Sato H."/>
            <person name="Schaeffer S.W."/>
            <person name="Schatz M.C."/>
            <person name="Schlenke T."/>
            <person name="Schwartz R."/>
            <person name="Segarra C."/>
            <person name="Singh R.S."/>
            <person name="Sirot L."/>
            <person name="Sirota M."/>
            <person name="Sisneros N.B."/>
            <person name="Smith C.D."/>
            <person name="Smith T.F."/>
            <person name="Spieth J."/>
            <person name="Stage D.E."/>
            <person name="Stark A."/>
            <person name="Stephan W."/>
            <person name="Strausberg R.L."/>
            <person name="Strempel S."/>
            <person name="Sturgill D."/>
            <person name="Sutton G."/>
            <person name="Sutton G.G."/>
            <person name="Tao W."/>
            <person name="Teichmann S."/>
            <person name="Tobari Y.N."/>
            <person name="Tomimura Y."/>
            <person name="Tsolas J.M."/>
            <person name="Valente V.L."/>
            <person name="Venter E."/>
            <person name="Venter J.C."/>
            <person name="Vicario S."/>
            <person name="Vieira F.G."/>
            <person name="Vilella A.J."/>
            <person name="Villasante A."/>
            <person name="Walenz B."/>
            <person name="Wang J."/>
            <person name="Wasserman M."/>
            <person name="Watts T."/>
            <person name="Wilson D."/>
            <person name="Wilson R.K."/>
            <person name="Wing R.A."/>
            <person name="Wolfner M.F."/>
            <person name="Wong A."/>
            <person name="Wong G.K."/>
            <person name="Wu C.I."/>
            <person name="Wu G."/>
            <person name="Yamamoto D."/>
            <person name="Yang H.P."/>
            <person name="Yang S.P."/>
            <person name="Yorke J.A."/>
            <person name="Yoshida K."/>
            <person name="Zdobnov E."/>
            <person name="Zhang P."/>
            <person name="Zhang Y."/>
            <person name="Zimin A.V."/>
            <person name="Baldwin J."/>
            <person name="Abdouelleil A."/>
            <person name="Abdulkadir J."/>
            <person name="Abebe A."/>
            <person name="Abera B."/>
            <person name="Abreu J."/>
            <person name="Acer S.C."/>
            <person name="Aftuck L."/>
            <person name="Alexander A."/>
            <person name="An P."/>
            <person name="Anderson E."/>
            <person name="Anderson S."/>
            <person name="Arachi H."/>
            <person name="Azer M."/>
            <person name="Bachantsang P."/>
            <person name="Barry A."/>
            <person name="Bayul T."/>
            <person name="Berlin A."/>
            <person name="Bessette D."/>
            <person name="Bloom T."/>
            <person name="Blye J."/>
            <person name="Boguslavskiy L."/>
            <person name="Bonnet C."/>
            <person name="Boukhgalter B."/>
            <person name="Bourzgui I."/>
            <person name="Brown A."/>
            <person name="Cahill P."/>
            <person name="Channer S."/>
            <person name="Cheshatsang Y."/>
            <person name="Chuda L."/>
            <person name="Citroen M."/>
            <person name="Collymore A."/>
            <person name="Cooke P."/>
            <person name="Costello M."/>
            <person name="D'Aco K."/>
            <person name="Daza R."/>
            <person name="De Haan G."/>
            <person name="DeGray S."/>
            <person name="DeMaso C."/>
            <person name="Dhargay N."/>
            <person name="Dooley K."/>
            <person name="Dooley E."/>
            <person name="Doricent M."/>
            <person name="Dorje P."/>
            <person name="Dorjee K."/>
            <person name="Dupes A."/>
            <person name="Elong R."/>
            <person name="Falk J."/>
            <person name="Farina A."/>
            <person name="Faro S."/>
            <person name="Ferguson D."/>
            <person name="Fisher S."/>
            <person name="Foley C.D."/>
            <person name="Franke A."/>
            <person name="Friedrich D."/>
            <person name="Gadbois L."/>
            <person name="Gearin G."/>
            <person name="Gearin C.R."/>
            <person name="Giannoukos G."/>
            <person name="Goode T."/>
            <person name="Graham J."/>
            <person name="Grandbois E."/>
            <person name="Grewal S."/>
            <person name="Gyaltsen K."/>
            <person name="Hafez N."/>
            <person name="Hagos B."/>
            <person name="Hall J."/>
            <person name="Henson C."/>
            <person name="Hollinger A."/>
            <person name="Honan T."/>
            <person name="Huard M.D."/>
            <person name="Hughes L."/>
            <person name="Hurhula B."/>
            <person name="Husby M.E."/>
            <person name="Kamat A."/>
            <person name="Kanga B."/>
            <person name="Kashin S."/>
            <person name="Khazanovich D."/>
            <person name="Kisner P."/>
            <person name="Lance K."/>
            <person name="Lara M."/>
            <person name="Lee W."/>
            <person name="Lennon N."/>
            <person name="Letendre F."/>
            <person name="LeVine R."/>
            <person name="Lipovsky A."/>
            <person name="Liu X."/>
            <person name="Liu J."/>
            <person name="Liu S."/>
            <person name="Lokyitsang T."/>
            <person name="Lokyitsang Y."/>
            <person name="Lubonja R."/>
            <person name="Lui A."/>
            <person name="MacDonald P."/>
            <person name="Magnisalis V."/>
            <person name="Maru K."/>
            <person name="Matthews C."/>
            <person name="McCusker W."/>
            <person name="McDonough S."/>
            <person name="Mehta T."/>
            <person name="Meldrim J."/>
            <person name="Meneus L."/>
            <person name="Mihai O."/>
            <person name="Mihalev A."/>
            <person name="Mihova T."/>
            <person name="Mittelman R."/>
            <person name="Mlenga V."/>
            <person name="Montmayeur A."/>
            <person name="Mulrain L."/>
            <person name="Navidi A."/>
            <person name="Naylor J."/>
            <person name="Negash T."/>
            <person name="Nguyen T."/>
            <person name="Nguyen N."/>
            <person name="Nicol R."/>
            <person name="Norbu C."/>
            <person name="Norbu N."/>
            <person name="Novod N."/>
            <person name="O'Neill B."/>
            <person name="Osman S."/>
            <person name="Markiewicz E."/>
            <person name="Oyono O.L."/>
            <person name="Patti C."/>
            <person name="Phunkhang P."/>
            <person name="Pierre F."/>
            <person name="Priest M."/>
            <person name="Raghuraman S."/>
            <person name="Rege F."/>
            <person name="Reyes R."/>
            <person name="Rise C."/>
            <person name="Rogov P."/>
            <person name="Ross K."/>
            <person name="Ryan E."/>
            <person name="Settipalli S."/>
            <person name="Shea T."/>
            <person name="Sherpa N."/>
            <person name="Shi L."/>
            <person name="Shih D."/>
            <person name="Sparrow T."/>
            <person name="Spaulding J."/>
            <person name="Stalker J."/>
            <person name="Stange-Thomann N."/>
            <person name="Stavropoulos S."/>
            <person name="Stone C."/>
            <person name="Strader C."/>
            <person name="Tesfaye S."/>
            <person name="Thomson T."/>
            <person name="Thoulutsang Y."/>
            <person name="Thoulutsang D."/>
            <person name="Topham K."/>
            <person name="Topping I."/>
            <person name="Tsamla T."/>
            <person name="Vassiliev H."/>
            <person name="Vo A."/>
            <person name="Wangchuk T."/>
            <person name="Wangdi T."/>
            <person name="Weiand M."/>
            <person name="Wilkinson J."/>
            <person name="Wilson A."/>
            <person name="Yadav S."/>
            <person name="Young G."/>
            <person name="Yu Q."/>
            <person name="Zembek L."/>
            <person name="Zhong D."/>
            <person name="Zimmer A."/>
            <person name="Zwirko Z."/>
            <person name="Jaffe D.B."/>
            <person name="Alvarez P."/>
            <person name="Brockman W."/>
            <person name="Butler J."/>
            <person name="Chin C."/>
            <person name="Gnerre S."/>
            <person name="Grabherr M."/>
            <person name="Kleber M."/>
            <person name="Mauceli E."/>
            <person name="MacCallum I."/>
        </authorList>
    </citation>
    <scope>NUCLEOTIDE SEQUENCE [LARGE SCALE GENOMIC DNA]</scope>
    <source>
        <strain evidence="3">MSH-3 / Tucson 14011-0111.49</strain>
    </source>
</reference>
<dbReference type="HOGENOM" id="CLU_1580166_0_0_1"/>
<accession>B4IR46</accession>
<evidence type="ECO:0000313" key="3">
    <source>
        <dbReference type="Proteomes" id="UP000008744"/>
    </source>
</evidence>
<feature type="region of interest" description="Disordered" evidence="1">
    <location>
        <begin position="127"/>
        <end position="150"/>
    </location>
</feature>
<dbReference type="AlphaFoldDB" id="B4IR46"/>
<evidence type="ECO:0000313" key="2">
    <source>
        <dbReference type="EMBL" id="EDW30242.1"/>
    </source>
</evidence>
<organism evidence="3">
    <name type="scientific">Drosophila persimilis</name>
    <name type="common">Fruit fly</name>
    <dbReference type="NCBI Taxonomy" id="7234"/>
    <lineage>
        <taxon>Eukaryota</taxon>
        <taxon>Metazoa</taxon>
        <taxon>Ecdysozoa</taxon>
        <taxon>Arthropoda</taxon>
        <taxon>Hexapoda</taxon>
        <taxon>Insecta</taxon>
        <taxon>Pterygota</taxon>
        <taxon>Neoptera</taxon>
        <taxon>Endopterygota</taxon>
        <taxon>Diptera</taxon>
        <taxon>Brachycera</taxon>
        <taxon>Muscomorpha</taxon>
        <taxon>Ephydroidea</taxon>
        <taxon>Drosophilidae</taxon>
        <taxon>Drosophila</taxon>
        <taxon>Sophophora</taxon>
    </lineage>
</organism>
<evidence type="ECO:0000256" key="1">
    <source>
        <dbReference type="SAM" id="MobiDB-lite"/>
    </source>
</evidence>
<dbReference type="Proteomes" id="UP000008744">
    <property type="component" value="Unassembled WGS sequence"/>
</dbReference>
<dbReference type="PhylomeDB" id="B4IR46"/>
<gene>
    <name evidence="2" type="primary">Dper\GL22651</name>
    <name evidence="2" type="ORF">Dper_GL22651</name>
</gene>